<feature type="coiled-coil region" evidence="1">
    <location>
        <begin position="352"/>
        <end position="444"/>
    </location>
</feature>
<evidence type="ECO:0000313" key="3">
    <source>
        <dbReference type="Proteomes" id="UP000825729"/>
    </source>
</evidence>
<dbReference type="PANTHER" id="PTHR37076">
    <property type="entry name" value="HISTONE-LYSINE N-METHYLTRANSFERASE, H3 LYSINE-79 SPECIFIC-LIKE-RELATED"/>
    <property type="match status" value="1"/>
</dbReference>
<name>A0AAV7ECB7_ARIFI</name>
<evidence type="ECO:0000256" key="1">
    <source>
        <dbReference type="SAM" id="Coils"/>
    </source>
</evidence>
<dbReference type="EMBL" id="JAINDJ010000005">
    <property type="protein sequence ID" value="KAG9445735.1"/>
    <property type="molecule type" value="Genomic_DNA"/>
</dbReference>
<dbReference type="Proteomes" id="UP000825729">
    <property type="component" value="Unassembled WGS sequence"/>
</dbReference>
<evidence type="ECO:0000313" key="2">
    <source>
        <dbReference type="EMBL" id="KAG9445735.1"/>
    </source>
</evidence>
<gene>
    <name evidence="2" type="ORF">H6P81_011863</name>
</gene>
<keyword evidence="1" id="KW-0175">Coiled coil</keyword>
<keyword evidence="3" id="KW-1185">Reference proteome</keyword>
<accession>A0AAV7ECB7</accession>
<proteinExistence type="predicted"/>
<dbReference type="PANTHER" id="PTHR37076:SF4">
    <property type="entry name" value="HISTONE-LYSINE N-METHYLTRANSFERASE, H3 LYSINE-79 SPECIFIC-LIKE"/>
    <property type="match status" value="1"/>
</dbReference>
<comment type="caution">
    <text evidence="2">The sequence shown here is derived from an EMBL/GenBank/DDBJ whole genome shotgun (WGS) entry which is preliminary data.</text>
</comment>
<protein>
    <submittedName>
        <fullName evidence="2">Uncharacterized protein</fullName>
    </submittedName>
</protein>
<sequence>MAWEHERLQVQGLAERANGSFDGEHTLLTNSGGLHFHYKPTRFASTVELPPLASILRNGRKNSAPCPNNKPSLLLDLLPDLESRRGSASPPTSASFTDLSPLPNGVVTYWASCADSLSETPLRLLRRRTPGTGIGTESWVGGKRKKWTEEEERTLIDKYGEMLAEGVLAKMKTREKKFKPIAAQVNSLHHARDPVSFPWQWTWKDASTKVQNMRHQYLLVKQKIKKPPAGEGVGTEEEFDWVEGLTHWPNFLRYKDVFGDVALSVNESNSATCSRENARNFDRGLVACGEGFDGEENGDLGLGLGLECEGEEGEEENFEYEEVGHTPPDSRKKRKKLKGMERRIFGFVASQLARLESRAEAEEEKERIREEREQLLEQSRWERLCEWEAKEKESVERERRRREEELAKYREWEERMERRRLEWRKRMDEMMNQHRATMDQLQSRILHDQQSVMNQLLGIVAQWTGTSAGISDHTGTGNPYLSQMIQNIHHVNGIVHTESRVGGDNHEDQFIVDG</sequence>
<organism evidence="2 3">
    <name type="scientific">Aristolochia fimbriata</name>
    <name type="common">White veined hardy Dutchman's pipe vine</name>
    <dbReference type="NCBI Taxonomy" id="158543"/>
    <lineage>
        <taxon>Eukaryota</taxon>
        <taxon>Viridiplantae</taxon>
        <taxon>Streptophyta</taxon>
        <taxon>Embryophyta</taxon>
        <taxon>Tracheophyta</taxon>
        <taxon>Spermatophyta</taxon>
        <taxon>Magnoliopsida</taxon>
        <taxon>Magnoliidae</taxon>
        <taxon>Piperales</taxon>
        <taxon>Aristolochiaceae</taxon>
        <taxon>Aristolochia</taxon>
    </lineage>
</organism>
<reference evidence="2 3" key="1">
    <citation type="submission" date="2021-07" db="EMBL/GenBank/DDBJ databases">
        <title>The Aristolochia fimbriata genome: insights into angiosperm evolution, floral development and chemical biosynthesis.</title>
        <authorList>
            <person name="Jiao Y."/>
        </authorList>
    </citation>
    <scope>NUCLEOTIDE SEQUENCE [LARGE SCALE GENOMIC DNA]</scope>
    <source>
        <strain evidence="2">IBCAS-2021</strain>
        <tissue evidence="2">Leaf</tissue>
    </source>
</reference>
<dbReference type="AlphaFoldDB" id="A0AAV7ECB7"/>